<dbReference type="PROSITE" id="PS51257">
    <property type="entry name" value="PROKAR_LIPOPROTEIN"/>
    <property type="match status" value="1"/>
</dbReference>
<dbReference type="EMBL" id="VIVQ01000001">
    <property type="protein sequence ID" value="TWE12908.1"/>
    <property type="molecule type" value="Genomic_DNA"/>
</dbReference>
<evidence type="ECO:0000256" key="1">
    <source>
        <dbReference type="SAM" id="SignalP"/>
    </source>
</evidence>
<gene>
    <name evidence="2" type="ORF">BKA23_1730</name>
</gene>
<dbReference type="Proteomes" id="UP000318297">
    <property type="component" value="Unassembled WGS sequence"/>
</dbReference>
<organism evidence="2 3">
    <name type="scientific">Rudaeicoccus suwonensis</name>
    <dbReference type="NCBI Taxonomy" id="657409"/>
    <lineage>
        <taxon>Bacteria</taxon>
        <taxon>Bacillati</taxon>
        <taxon>Actinomycetota</taxon>
        <taxon>Actinomycetes</taxon>
        <taxon>Micrococcales</taxon>
        <taxon>Dermacoccaceae</taxon>
        <taxon>Rudaeicoccus</taxon>
    </lineage>
</organism>
<accession>A0A561EBC7</accession>
<reference evidence="2 3" key="1">
    <citation type="submission" date="2019-06" db="EMBL/GenBank/DDBJ databases">
        <title>Sequencing the genomes of 1000 actinobacteria strains.</title>
        <authorList>
            <person name="Klenk H.-P."/>
        </authorList>
    </citation>
    <scope>NUCLEOTIDE SEQUENCE [LARGE SCALE GENOMIC DNA]</scope>
    <source>
        <strain evidence="2 3">DSM 19560</strain>
    </source>
</reference>
<evidence type="ECO:0008006" key="4">
    <source>
        <dbReference type="Google" id="ProtNLM"/>
    </source>
</evidence>
<feature type="signal peptide" evidence="1">
    <location>
        <begin position="1"/>
        <end position="30"/>
    </location>
</feature>
<protein>
    <recommendedName>
        <fullName evidence="4">Lipoprotein</fullName>
    </recommendedName>
</protein>
<keyword evidence="1" id="KW-0732">Signal</keyword>
<name>A0A561EBC7_9MICO</name>
<comment type="caution">
    <text evidence="2">The sequence shown here is derived from an EMBL/GenBank/DDBJ whole genome shotgun (WGS) entry which is preliminary data.</text>
</comment>
<evidence type="ECO:0000313" key="2">
    <source>
        <dbReference type="EMBL" id="TWE12908.1"/>
    </source>
</evidence>
<evidence type="ECO:0000313" key="3">
    <source>
        <dbReference type="Proteomes" id="UP000318297"/>
    </source>
</evidence>
<dbReference type="RefSeq" id="WP_145227258.1">
    <property type="nucleotide sequence ID" value="NZ_VIVQ01000001.1"/>
</dbReference>
<proteinExistence type="predicted"/>
<feature type="chain" id="PRO_5021919708" description="Lipoprotein" evidence="1">
    <location>
        <begin position="31"/>
        <end position="146"/>
    </location>
</feature>
<keyword evidence="3" id="KW-1185">Reference proteome</keyword>
<dbReference type="AlphaFoldDB" id="A0A561EBC7"/>
<dbReference type="OrthoDB" id="3633814at2"/>
<sequence>MSPLGRALCAGVVVALSAAVIGCSASSRFAATQSAAAIGTSGARQAALNLARDNGDGAPRTMVAVRTTRSAVQASAPSLVSSGGAESVVVVSMTGHFVGYAASGPSGAAIPTGSALTVVYNPATRAVTDWSITDNSYQLPGTSQTR</sequence>